<dbReference type="Pfam" id="PF01569">
    <property type="entry name" value="PAP2"/>
    <property type="match status" value="1"/>
</dbReference>
<dbReference type="InterPro" id="IPR000326">
    <property type="entry name" value="PAP2/HPO"/>
</dbReference>
<accession>A0A8K0ABH6</accession>
<reference evidence="4" key="1">
    <citation type="submission" date="2022-01" db="EMBL/GenBank/DDBJ databases">
        <authorList>
            <person name="Braso-Vives M."/>
        </authorList>
    </citation>
    <scope>NUCLEOTIDE SEQUENCE</scope>
</reference>
<dbReference type="PANTHER" id="PTHR14969">
    <property type="entry name" value="SPHINGOSINE-1-PHOSPHATE PHOSPHOHYDROLASE"/>
    <property type="match status" value="1"/>
</dbReference>
<keyword evidence="5" id="KW-1185">Reference proteome</keyword>
<feature type="compositionally biased region" description="Low complexity" evidence="1">
    <location>
        <begin position="82"/>
        <end position="100"/>
    </location>
</feature>
<name>A0A8K0ABH6_BRALA</name>
<keyword evidence="2" id="KW-0812">Transmembrane</keyword>
<feature type="transmembrane region" description="Helical" evidence="2">
    <location>
        <begin position="238"/>
        <end position="258"/>
    </location>
</feature>
<dbReference type="SMART" id="SM00014">
    <property type="entry name" value="acidPPc"/>
    <property type="match status" value="1"/>
</dbReference>
<dbReference type="Gene3D" id="1.20.144.10">
    <property type="entry name" value="Phosphatidic acid phosphatase type 2/haloperoxidase"/>
    <property type="match status" value="1"/>
</dbReference>
<dbReference type="GO" id="GO:0042392">
    <property type="term" value="F:sphingosine-1-phosphate phosphatase activity"/>
    <property type="evidence" value="ECO:0007669"/>
    <property type="project" value="TreeGrafter"/>
</dbReference>
<protein>
    <submittedName>
        <fullName evidence="4">PLPP6 protein</fullName>
    </submittedName>
</protein>
<feature type="compositionally biased region" description="Polar residues" evidence="1">
    <location>
        <begin position="128"/>
        <end position="142"/>
    </location>
</feature>
<sequence length="375" mass="41807">MAYQRSKRSRGAFFEDDKEEFAASGRGVNENLVNETIDMSKLWRNPDAVFPKPGPPRRHSFEEDTTSQGEGGDRFRRHSGRSAEVNAAAEAAEARAQGRAPPRRTSRASEDAEEQDRQAVRGRPGLARQSSQTGRKASQNDANLGKPWGLPRTDRGKPQQTMGPSDPNASLGEIIWSSLLAIDLTLSKTISVCANRSDSNLRHILMFLEFSCHGLPWIVGTLFMLYKSTSILQVQKLVNLFAALILDLFIVGTVKAMVRRKRPPYNEGDMFATVSIDKFSFPSGHATRSAMVVSFLIGNWWMPLAIKHFLVLWAFAIAMSRVMLGRHHVSDVVSGVVIGLVQYRIVSFLWFSPWFCQMLVWPFLGTLKSPIAVGL</sequence>
<dbReference type="CDD" id="cd03391">
    <property type="entry name" value="PAP2_containing_2_like"/>
    <property type="match status" value="1"/>
</dbReference>
<feature type="transmembrane region" description="Helical" evidence="2">
    <location>
        <begin position="304"/>
        <end position="324"/>
    </location>
</feature>
<gene>
    <name evidence="4" type="primary">PLPP6</name>
    <name evidence="4" type="ORF">BLAG_LOCUS23605</name>
</gene>
<evidence type="ECO:0000313" key="4">
    <source>
        <dbReference type="EMBL" id="CAH1271653.1"/>
    </source>
</evidence>
<feature type="region of interest" description="Disordered" evidence="1">
    <location>
        <begin position="38"/>
        <end position="168"/>
    </location>
</feature>
<keyword evidence="2" id="KW-1133">Transmembrane helix</keyword>
<feature type="domain" description="Phosphatidic acid phosphatase type 2/haloperoxidase" evidence="3">
    <location>
        <begin position="236"/>
        <end position="347"/>
    </location>
</feature>
<evidence type="ECO:0000313" key="5">
    <source>
        <dbReference type="Proteomes" id="UP000838412"/>
    </source>
</evidence>
<dbReference type="EMBL" id="OV696693">
    <property type="protein sequence ID" value="CAH1271653.1"/>
    <property type="molecule type" value="Genomic_DNA"/>
</dbReference>
<organism evidence="4 5">
    <name type="scientific">Branchiostoma lanceolatum</name>
    <name type="common">Common lancelet</name>
    <name type="synonym">Amphioxus lanceolatum</name>
    <dbReference type="NCBI Taxonomy" id="7740"/>
    <lineage>
        <taxon>Eukaryota</taxon>
        <taxon>Metazoa</taxon>
        <taxon>Chordata</taxon>
        <taxon>Cephalochordata</taxon>
        <taxon>Leptocardii</taxon>
        <taxon>Amphioxiformes</taxon>
        <taxon>Branchiostomatidae</taxon>
        <taxon>Branchiostoma</taxon>
    </lineage>
</organism>
<dbReference type="InterPro" id="IPR036938">
    <property type="entry name" value="PAP2/HPO_sf"/>
</dbReference>
<proteinExistence type="predicted"/>
<dbReference type="SUPFAM" id="SSF48317">
    <property type="entry name" value="Acid phosphatase/Vanadium-dependent haloperoxidase"/>
    <property type="match status" value="1"/>
</dbReference>
<feature type="compositionally biased region" description="Basic and acidic residues" evidence="1">
    <location>
        <begin position="107"/>
        <end position="119"/>
    </location>
</feature>
<dbReference type="OrthoDB" id="10266771at2759"/>
<dbReference type="AlphaFoldDB" id="A0A8K0ABH6"/>
<dbReference type="PANTHER" id="PTHR14969:SF13">
    <property type="entry name" value="AT30094P"/>
    <property type="match status" value="1"/>
</dbReference>
<evidence type="ECO:0000256" key="2">
    <source>
        <dbReference type="SAM" id="Phobius"/>
    </source>
</evidence>
<keyword evidence="2" id="KW-0472">Membrane</keyword>
<dbReference type="Proteomes" id="UP000838412">
    <property type="component" value="Chromosome 8"/>
</dbReference>
<evidence type="ECO:0000259" key="3">
    <source>
        <dbReference type="SMART" id="SM00014"/>
    </source>
</evidence>
<evidence type="ECO:0000256" key="1">
    <source>
        <dbReference type="SAM" id="MobiDB-lite"/>
    </source>
</evidence>
<feature type="transmembrane region" description="Helical" evidence="2">
    <location>
        <begin position="204"/>
        <end position="226"/>
    </location>
</feature>